<dbReference type="GO" id="GO:0008233">
    <property type="term" value="F:peptidase activity"/>
    <property type="evidence" value="ECO:0007669"/>
    <property type="project" value="UniProtKB-KW"/>
</dbReference>
<keyword evidence="1 4" id="KW-0645">Protease</keyword>
<dbReference type="Pfam" id="PF13365">
    <property type="entry name" value="Trypsin_2"/>
    <property type="match status" value="1"/>
</dbReference>
<evidence type="ECO:0000256" key="1">
    <source>
        <dbReference type="ARBA" id="ARBA00022670"/>
    </source>
</evidence>
<keyword evidence="5" id="KW-1185">Reference proteome</keyword>
<keyword evidence="3" id="KW-0812">Transmembrane</keyword>
<comment type="caution">
    <text evidence="4">The sequence shown here is derived from an EMBL/GenBank/DDBJ whole genome shotgun (WGS) entry which is preliminary data.</text>
</comment>
<feature type="transmembrane region" description="Helical" evidence="3">
    <location>
        <begin position="176"/>
        <end position="201"/>
    </location>
</feature>
<dbReference type="Proteomes" id="UP001430804">
    <property type="component" value="Unassembled WGS sequence"/>
</dbReference>
<reference evidence="4" key="1">
    <citation type="submission" date="2021-07" db="EMBL/GenBank/DDBJ databases">
        <title>Pseudohoeflea marina sp. nov. a polyhydroxyalcanoate-producing bacterium.</title>
        <authorList>
            <person name="Zheng W."/>
            <person name="Yu S."/>
            <person name="Huang Y."/>
        </authorList>
    </citation>
    <scope>NUCLEOTIDE SEQUENCE</scope>
    <source>
        <strain evidence="4">DP4N28-3</strain>
    </source>
</reference>
<dbReference type="InterPro" id="IPR051201">
    <property type="entry name" value="Chloro_Bact_Ser_Proteases"/>
</dbReference>
<dbReference type="EMBL" id="JAHWQX010000011">
    <property type="protein sequence ID" value="MBW3099277.1"/>
    <property type="molecule type" value="Genomic_DNA"/>
</dbReference>
<organism evidence="4 5">
    <name type="scientific">Pseudohoeflea coraliihabitans</name>
    <dbReference type="NCBI Taxonomy" id="2860393"/>
    <lineage>
        <taxon>Bacteria</taxon>
        <taxon>Pseudomonadati</taxon>
        <taxon>Pseudomonadota</taxon>
        <taxon>Alphaproteobacteria</taxon>
        <taxon>Hyphomicrobiales</taxon>
        <taxon>Rhizobiaceae</taxon>
        <taxon>Pseudohoeflea</taxon>
    </lineage>
</organism>
<name>A0ABS6WTJ1_9HYPH</name>
<keyword evidence="3" id="KW-0472">Membrane</keyword>
<dbReference type="RefSeq" id="WP_219203605.1">
    <property type="nucleotide sequence ID" value="NZ_JAHWQX010000011.1"/>
</dbReference>
<accession>A0ABS6WTJ1</accession>
<gene>
    <name evidence="4" type="ORF">KY465_18500</name>
</gene>
<evidence type="ECO:0000313" key="5">
    <source>
        <dbReference type="Proteomes" id="UP001430804"/>
    </source>
</evidence>
<keyword evidence="2" id="KW-0378">Hydrolase</keyword>
<proteinExistence type="predicted"/>
<dbReference type="GO" id="GO:0006508">
    <property type="term" value="P:proteolysis"/>
    <property type="evidence" value="ECO:0007669"/>
    <property type="project" value="UniProtKB-KW"/>
</dbReference>
<sequence>MSALRLLILAALAAGAIIFAIFLVSGGPTKAAPKPFQSTVKVLAGNGHGSGFYIGSQLVVTAAHVVDDKKTVDLKLVDGEIIEAEVLWANERRDIAMLKIDPTTALVPAVVSCHEPLIGDPFYAEGNPANMDFVTVWGNVGGLVQEVDPWLRAFITNNAVVPGQSGGPVFNAQGEVIGITVGVMVLPMGFSASLVGIGYAVPTSELCMMMGW</sequence>
<evidence type="ECO:0000313" key="4">
    <source>
        <dbReference type="EMBL" id="MBW3099277.1"/>
    </source>
</evidence>
<dbReference type="PANTHER" id="PTHR43343:SF3">
    <property type="entry name" value="PROTEASE DO-LIKE 8, CHLOROPLASTIC"/>
    <property type="match status" value="1"/>
</dbReference>
<keyword evidence="3" id="KW-1133">Transmembrane helix</keyword>
<dbReference type="PANTHER" id="PTHR43343">
    <property type="entry name" value="PEPTIDASE S12"/>
    <property type="match status" value="1"/>
</dbReference>
<evidence type="ECO:0000256" key="3">
    <source>
        <dbReference type="SAM" id="Phobius"/>
    </source>
</evidence>
<protein>
    <submittedName>
        <fullName evidence="4">Serine protease</fullName>
    </submittedName>
</protein>
<evidence type="ECO:0000256" key="2">
    <source>
        <dbReference type="ARBA" id="ARBA00022801"/>
    </source>
</evidence>